<protein>
    <submittedName>
        <fullName evidence="2">Uncharacterized protein</fullName>
    </submittedName>
</protein>
<evidence type="ECO:0000256" key="1">
    <source>
        <dbReference type="SAM" id="MobiDB-lite"/>
    </source>
</evidence>
<dbReference type="Proteomes" id="UP000824782">
    <property type="component" value="Unassembled WGS sequence"/>
</dbReference>
<comment type="caution">
    <text evidence="2">The sequence shown here is derived from an EMBL/GenBank/DDBJ whole genome shotgun (WGS) entry which is preliminary data.</text>
</comment>
<sequence>MKVFRVIWPPLYLEADRRWTDLFVGVTEGKVSGRDQQAPSSSCLCTLSTSQVTDREETHLWISQDRTDGQQQRRTDARKITCE</sequence>
<keyword evidence="3" id="KW-1185">Reference proteome</keyword>
<reference evidence="2" key="1">
    <citation type="thesis" date="2020" institute="ProQuest LLC" country="789 East Eisenhower Parkway, Ann Arbor, MI, USA">
        <title>Comparative Genomics and Chromosome Evolution.</title>
        <authorList>
            <person name="Mudd A.B."/>
        </authorList>
    </citation>
    <scope>NUCLEOTIDE SEQUENCE</scope>
    <source>
        <strain evidence="2">237g6f4</strain>
        <tissue evidence="2">Blood</tissue>
    </source>
</reference>
<gene>
    <name evidence="2" type="ORF">GDO81_027399</name>
</gene>
<dbReference type="EMBL" id="WNYA01053295">
    <property type="protein sequence ID" value="KAG8535957.1"/>
    <property type="molecule type" value="Genomic_DNA"/>
</dbReference>
<proteinExistence type="predicted"/>
<accession>A0AAV6YFV4</accession>
<organism evidence="2 3">
    <name type="scientific">Engystomops pustulosus</name>
    <name type="common">Tungara frog</name>
    <name type="synonym">Physalaemus pustulosus</name>
    <dbReference type="NCBI Taxonomy" id="76066"/>
    <lineage>
        <taxon>Eukaryota</taxon>
        <taxon>Metazoa</taxon>
        <taxon>Chordata</taxon>
        <taxon>Craniata</taxon>
        <taxon>Vertebrata</taxon>
        <taxon>Euteleostomi</taxon>
        <taxon>Amphibia</taxon>
        <taxon>Batrachia</taxon>
        <taxon>Anura</taxon>
        <taxon>Neobatrachia</taxon>
        <taxon>Hyloidea</taxon>
        <taxon>Leptodactylidae</taxon>
        <taxon>Leiuperinae</taxon>
        <taxon>Engystomops</taxon>
    </lineage>
</organism>
<dbReference type="AlphaFoldDB" id="A0AAV6YFV4"/>
<feature type="region of interest" description="Disordered" evidence="1">
    <location>
        <begin position="59"/>
        <end position="83"/>
    </location>
</feature>
<evidence type="ECO:0000313" key="2">
    <source>
        <dbReference type="EMBL" id="KAG8535957.1"/>
    </source>
</evidence>
<name>A0AAV6YFV4_ENGPU</name>
<evidence type="ECO:0000313" key="3">
    <source>
        <dbReference type="Proteomes" id="UP000824782"/>
    </source>
</evidence>